<dbReference type="AlphaFoldDB" id="A0A3P9ASB0"/>
<organism evidence="2 3">
    <name type="scientific">Maylandia zebra</name>
    <name type="common">zebra mbuna</name>
    <dbReference type="NCBI Taxonomy" id="106582"/>
    <lineage>
        <taxon>Eukaryota</taxon>
        <taxon>Metazoa</taxon>
        <taxon>Chordata</taxon>
        <taxon>Craniata</taxon>
        <taxon>Vertebrata</taxon>
        <taxon>Euteleostomi</taxon>
        <taxon>Actinopterygii</taxon>
        <taxon>Neopterygii</taxon>
        <taxon>Teleostei</taxon>
        <taxon>Neoteleostei</taxon>
        <taxon>Acanthomorphata</taxon>
        <taxon>Ovalentaria</taxon>
        <taxon>Cichlomorphae</taxon>
        <taxon>Cichliformes</taxon>
        <taxon>Cichlidae</taxon>
        <taxon>African cichlids</taxon>
        <taxon>Pseudocrenilabrinae</taxon>
        <taxon>Haplochromini</taxon>
        <taxon>Maylandia</taxon>
        <taxon>Maylandia zebra complex</taxon>
    </lineage>
</organism>
<feature type="region of interest" description="Disordered" evidence="1">
    <location>
        <begin position="1"/>
        <end position="22"/>
    </location>
</feature>
<reference evidence="2" key="3">
    <citation type="submission" date="2025-09" db="UniProtKB">
        <authorList>
            <consortium name="Ensembl"/>
        </authorList>
    </citation>
    <scope>IDENTIFICATION</scope>
</reference>
<name>A0A3P9ASB0_9CICH</name>
<dbReference type="Proteomes" id="UP000265160">
    <property type="component" value="LG12"/>
</dbReference>
<protein>
    <submittedName>
        <fullName evidence="2">Uncharacterized LOC101479262</fullName>
    </submittedName>
</protein>
<dbReference type="GeneTree" id="ENSGT00990000203785"/>
<evidence type="ECO:0000313" key="3">
    <source>
        <dbReference type="Proteomes" id="UP000265160"/>
    </source>
</evidence>
<reference evidence="2 3" key="1">
    <citation type="journal article" date="2014" name="Nature">
        <title>The genomic substrate for adaptive radiation in African cichlid fish.</title>
        <authorList>
            <person name="Brawand D."/>
            <person name="Wagner C.E."/>
            <person name="Li Y.I."/>
            <person name="Malinsky M."/>
            <person name="Keller I."/>
            <person name="Fan S."/>
            <person name="Simakov O."/>
            <person name="Ng A.Y."/>
            <person name="Lim Z.W."/>
            <person name="Bezault E."/>
            <person name="Turner-Maier J."/>
            <person name="Johnson J."/>
            <person name="Alcazar R."/>
            <person name="Noh H.J."/>
            <person name="Russell P."/>
            <person name="Aken B."/>
            <person name="Alfoldi J."/>
            <person name="Amemiya C."/>
            <person name="Azzouzi N."/>
            <person name="Baroiller J.F."/>
            <person name="Barloy-Hubler F."/>
            <person name="Berlin A."/>
            <person name="Bloomquist R."/>
            <person name="Carleton K.L."/>
            <person name="Conte M.A."/>
            <person name="D'Cotta H."/>
            <person name="Eshel O."/>
            <person name="Gaffney L."/>
            <person name="Galibert F."/>
            <person name="Gante H.F."/>
            <person name="Gnerre S."/>
            <person name="Greuter L."/>
            <person name="Guyon R."/>
            <person name="Haddad N.S."/>
            <person name="Haerty W."/>
            <person name="Harris R.M."/>
            <person name="Hofmann H.A."/>
            <person name="Hourlier T."/>
            <person name="Hulata G."/>
            <person name="Jaffe D.B."/>
            <person name="Lara M."/>
            <person name="Lee A.P."/>
            <person name="MacCallum I."/>
            <person name="Mwaiko S."/>
            <person name="Nikaido M."/>
            <person name="Nishihara H."/>
            <person name="Ozouf-Costaz C."/>
            <person name="Penman D.J."/>
            <person name="Przybylski D."/>
            <person name="Rakotomanga M."/>
            <person name="Renn S.C.P."/>
            <person name="Ribeiro F.J."/>
            <person name="Ron M."/>
            <person name="Salzburger W."/>
            <person name="Sanchez-Pulido L."/>
            <person name="Santos M.E."/>
            <person name="Searle S."/>
            <person name="Sharpe T."/>
            <person name="Swofford R."/>
            <person name="Tan F.J."/>
            <person name="Williams L."/>
            <person name="Young S."/>
            <person name="Yin S."/>
            <person name="Okada N."/>
            <person name="Kocher T.D."/>
            <person name="Miska E.A."/>
            <person name="Lander E.S."/>
            <person name="Venkatesh B."/>
            <person name="Fernald R.D."/>
            <person name="Meyer A."/>
            <person name="Ponting C.P."/>
            <person name="Streelman J.T."/>
            <person name="Lindblad-Toh K."/>
            <person name="Seehausen O."/>
            <person name="Di Palma F."/>
        </authorList>
    </citation>
    <scope>NUCLEOTIDE SEQUENCE</scope>
</reference>
<accession>A0A3P9ASB0</accession>
<feature type="compositionally biased region" description="Gly residues" evidence="1">
    <location>
        <begin position="8"/>
        <end position="22"/>
    </location>
</feature>
<sequence>MQAHSIKGSGGQMGGQGTKGGAGTVRRARIQILSGVLSPHCQWGIIARGSNWPQGFGELASEKKWPLLVAGKALGGIRDFTMASSNCTRITSLFILMMLSCCGVFGRAVGTSERLSREPHEATLRTDRCAELEAPWLENTQEARVDSGTRLEISMRHFSARASRGLVFPGKPLFGFVRRVYRCCQEGENCRRLKGIQGRMRGDTGVEFVLTREILSLTVTRAELHLQLSNPQHLDIRPVLPSMAKHKLPTRYTLGSRGHTVELRVDLLFLFHSAQEVIGGRRQGPSLTNIWRVAFLSGGDPPGENPFVKDPQDNMLGSRPLDLGLVLGCSQGGTEVSCRAGGVDFTHTPFMALYFGSG</sequence>
<dbReference type="Ensembl" id="ENSMZET00005000660.1">
    <property type="protein sequence ID" value="ENSMZEP00005000589.1"/>
    <property type="gene ID" value="ENSMZEG00005000552.1"/>
</dbReference>
<evidence type="ECO:0000313" key="2">
    <source>
        <dbReference type="Ensembl" id="ENSMZEP00005000589.1"/>
    </source>
</evidence>
<keyword evidence="3" id="KW-1185">Reference proteome</keyword>
<reference evidence="2" key="2">
    <citation type="submission" date="2025-08" db="UniProtKB">
        <authorList>
            <consortium name="Ensembl"/>
        </authorList>
    </citation>
    <scope>IDENTIFICATION</scope>
</reference>
<evidence type="ECO:0000256" key="1">
    <source>
        <dbReference type="SAM" id="MobiDB-lite"/>
    </source>
</evidence>
<proteinExistence type="predicted"/>